<evidence type="ECO:0000256" key="1">
    <source>
        <dbReference type="SAM" id="Phobius"/>
    </source>
</evidence>
<keyword evidence="1" id="KW-0472">Membrane</keyword>
<feature type="transmembrane region" description="Helical" evidence="1">
    <location>
        <begin position="12"/>
        <end position="29"/>
    </location>
</feature>
<sequence length="47" mass="5089">MADNKPKFSPGLITAVVTIVFLVIFGFVIHHGQNGISHSQQVVNQAK</sequence>
<protein>
    <submittedName>
        <fullName evidence="2">Uncharacterized protein</fullName>
    </submittedName>
</protein>
<evidence type="ECO:0000313" key="2">
    <source>
        <dbReference type="EMBL" id="RBP41016.1"/>
    </source>
</evidence>
<evidence type="ECO:0000313" key="3">
    <source>
        <dbReference type="Proteomes" id="UP000253628"/>
    </source>
</evidence>
<dbReference type="RefSeq" id="WP_170139864.1">
    <property type="nucleotide sequence ID" value="NZ_JACCEU010000004.1"/>
</dbReference>
<accession>A0A366HEU4</accession>
<name>A0A366HEU4_9BURK</name>
<keyword evidence="1" id="KW-0812">Transmembrane</keyword>
<proteinExistence type="predicted"/>
<comment type="caution">
    <text evidence="2">The sequence shown here is derived from an EMBL/GenBank/DDBJ whole genome shotgun (WGS) entry which is preliminary data.</text>
</comment>
<dbReference type="Proteomes" id="UP000253628">
    <property type="component" value="Unassembled WGS sequence"/>
</dbReference>
<gene>
    <name evidence="2" type="ORF">DFR37_103361</name>
</gene>
<dbReference type="AlphaFoldDB" id="A0A366HEU4"/>
<keyword evidence="3" id="KW-1185">Reference proteome</keyword>
<keyword evidence="1" id="KW-1133">Transmembrane helix</keyword>
<dbReference type="EMBL" id="QNRQ01000003">
    <property type="protein sequence ID" value="RBP41016.1"/>
    <property type="molecule type" value="Genomic_DNA"/>
</dbReference>
<reference evidence="2 3" key="1">
    <citation type="submission" date="2018-06" db="EMBL/GenBank/DDBJ databases">
        <title>Genomic Encyclopedia of Type Strains, Phase IV (KMG-IV): sequencing the most valuable type-strain genomes for metagenomic binning, comparative biology and taxonomic classification.</title>
        <authorList>
            <person name="Goeker M."/>
        </authorList>
    </citation>
    <scope>NUCLEOTIDE SEQUENCE [LARGE SCALE GENOMIC DNA]</scope>
    <source>
        <strain evidence="2 3">DSM 25520</strain>
    </source>
</reference>
<organism evidence="2 3">
    <name type="scientific">Eoetvoesiella caeni</name>
    <dbReference type="NCBI Taxonomy" id="645616"/>
    <lineage>
        <taxon>Bacteria</taxon>
        <taxon>Pseudomonadati</taxon>
        <taxon>Pseudomonadota</taxon>
        <taxon>Betaproteobacteria</taxon>
        <taxon>Burkholderiales</taxon>
        <taxon>Alcaligenaceae</taxon>
        <taxon>Eoetvoesiella</taxon>
    </lineage>
</organism>